<evidence type="ECO:0008006" key="3">
    <source>
        <dbReference type="Google" id="ProtNLM"/>
    </source>
</evidence>
<dbReference type="AlphaFoldDB" id="A8ZLN1"/>
<dbReference type="Proteomes" id="UP000000268">
    <property type="component" value="Plasmid pREB2"/>
</dbReference>
<gene>
    <name evidence="1" type="ordered locus">AM1_B0340</name>
</gene>
<evidence type="ECO:0000313" key="2">
    <source>
        <dbReference type="Proteomes" id="UP000000268"/>
    </source>
</evidence>
<dbReference type="EMBL" id="CP000839">
    <property type="protein sequence ID" value="ABW32058.1"/>
    <property type="molecule type" value="Genomic_DNA"/>
</dbReference>
<dbReference type="Pfam" id="PF07927">
    <property type="entry name" value="HicA_toxin"/>
    <property type="match status" value="1"/>
</dbReference>
<dbReference type="OrthoDB" id="129814at2"/>
<dbReference type="InterPro" id="IPR012933">
    <property type="entry name" value="HicA_mRNA_interferase"/>
</dbReference>
<protein>
    <recommendedName>
        <fullName evidence="3">HicA protein</fullName>
    </recommendedName>
</protein>
<keyword evidence="1" id="KW-0614">Plasmid</keyword>
<name>A8ZLN1_ACAM1</name>
<dbReference type="HOGENOM" id="CLU_164851_0_1_3"/>
<reference evidence="1 2" key="1">
    <citation type="journal article" date="2008" name="Proc. Natl. Acad. Sci. U.S.A.">
        <title>Niche adaptation and genome expansion in the chlorophyll d-producing cyanobacterium Acaryochloris marina.</title>
        <authorList>
            <person name="Swingley W.D."/>
            <person name="Chen M."/>
            <person name="Cheung P.C."/>
            <person name="Conrad A.L."/>
            <person name="Dejesa L.C."/>
            <person name="Hao J."/>
            <person name="Honchak B.M."/>
            <person name="Karbach L.E."/>
            <person name="Kurdoglu A."/>
            <person name="Lahiri S."/>
            <person name="Mastrian S.D."/>
            <person name="Miyashita H."/>
            <person name="Page L."/>
            <person name="Ramakrishna P."/>
            <person name="Satoh S."/>
            <person name="Sattley W.M."/>
            <person name="Shimada Y."/>
            <person name="Taylor H.L."/>
            <person name="Tomo T."/>
            <person name="Tsuchiya T."/>
            <person name="Wang Z.T."/>
            <person name="Raymond J."/>
            <person name="Mimuro M."/>
            <person name="Blankenship R.E."/>
            <person name="Touchman J.W."/>
        </authorList>
    </citation>
    <scope>NUCLEOTIDE SEQUENCE [LARGE SCALE GENOMIC DNA]</scope>
    <source>
        <strain evidence="2">MBIC 11017</strain>
        <plasmid evidence="2">Plasmid pREB2</plasmid>
    </source>
</reference>
<keyword evidence="2" id="KW-1185">Reference proteome</keyword>
<accession>A8ZLN1</accession>
<dbReference type="KEGG" id="amr:AM1_B0340"/>
<geneLocation type="plasmid" evidence="1 2">
    <name>pREB2</name>
</geneLocation>
<dbReference type="RefSeq" id="WP_012167205.1">
    <property type="nucleotide sequence ID" value="NC_009927.1"/>
</dbReference>
<dbReference type="GO" id="GO:0003729">
    <property type="term" value="F:mRNA binding"/>
    <property type="evidence" value="ECO:0007669"/>
    <property type="project" value="InterPro"/>
</dbReference>
<sequence>MTRKEKLIKRFLTRPKDFTWDELVLLLSFFQFSEVSTGKTGGSGRRFINEEGLVISLHKPHPKKILKKYQIEQVMDILEQEGLL</sequence>
<proteinExistence type="predicted"/>
<evidence type="ECO:0000313" key="1">
    <source>
        <dbReference type="EMBL" id="ABW32058.1"/>
    </source>
</evidence>
<organism evidence="1 2">
    <name type="scientific">Acaryochloris marina (strain MBIC 11017)</name>
    <dbReference type="NCBI Taxonomy" id="329726"/>
    <lineage>
        <taxon>Bacteria</taxon>
        <taxon>Bacillati</taxon>
        <taxon>Cyanobacteriota</taxon>
        <taxon>Cyanophyceae</taxon>
        <taxon>Acaryochloridales</taxon>
        <taxon>Acaryochloridaceae</taxon>
        <taxon>Acaryochloris</taxon>
    </lineage>
</organism>